<dbReference type="RefSeq" id="WP_218103413.1">
    <property type="nucleotide sequence ID" value="NZ_CAJVCE010000057.1"/>
</dbReference>
<sequence>MAAQDLLDEKPTKKWRERMVEYEDDLFTPERLVLCDKILDKYITEIILIQGAPEQEKIMKLVEEIVVSFNQLNEENDYFIETMEREELVDFIDKVARLAGLEVEEGQDITEEWREW</sequence>
<organism evidence="1 2">
    <name type="scientific">Paenibacillus allorhizosphaerae</name>
    <dbReference type="NCBI Taxonomy" id="2849866"/>
    <lineage>
        <taxon>Bacteria</taxon>
        <taxon>Bacillati</taxon>
        <taxon>Bacillota</taxon>
        <taxon>Bacilli</taxon>
        <taxon>Bacillales</taxon>
        <taxon>Paenibacillaceae</taxon>
        <taxon>Paenibacillus</taxon>
    </lineage>
</organism>
<comment type="caution">
    <text evidence="1">The sequence shown here is derived from an EMBL/GenBank/DDBJ whole genome shotgun (WGS) entry which is preliminary data.</text>
</comment>
<proteinExistence type="predicted"/>
<gene>
    <name evidence="1" type="ORF">PAECIP111802_07306</name>
</gene>
<dbReference type="Proteomes" id="UP000730618">
    <property type="component" value="Unassembled WGS sequence"/>
</dbReference>
<name>A0ABN7TX81_9BACL</name>
<evidence type="ECO:0000313" key="2">
    <source>
        <dbReference type="Proteomes" id="UP000730618"/>
    </source>
</evidence>
<protein>
    <submittedName>
        <fullName evidence="1">Uncharacterized protein</fullName>
    </submittedName>
</protein>
<reference evidence="1 2" key="1">
    <citation type="submission" date="2021-06" db="EMBL/GenBank/DDBJ databases">
        <authorList>
            <person name="Criscuolo A."/>
        </authorList>
    </citation>
    <scope>NUCLEOTIDE SEQUENCE [LARGE SCALE GENOMIC DNA]</scope>
    <source>
        <strain evidence="2">CIP 111802</strain>
    </source>
</reference>
<evidence type="ECO:0000313" key="1">
    <source>
        <dbReference type="EMBL" id="CAG7659054.1"/>
    </source>
</evidence>
<accession>A0ABN7TX81</accession>
<dbReference type="EMBL" id="CAJVCE010000057">
    <property type="protein sequence ID" value="CAG7659054.1"/>
    <property type="molecule type" value="Genomic_DNA"/>
</dbReference>
<keyword evidence="2" id="KW-1185">Reference proteome</keyword>